<dbReference type="PANTHER" id="PTHR43693:SF1">
    <property type="entry name" value="PROTEIN PHOSPHATASE CHEZ"/>
    <property type="match status" value="1"/>
</dbReference>
<evidence type="ECO:0000256" key="11">
    <source>
        <dbReference type="PIRSR" id="PIRSR002884-1"/>
    </source>
</evidence>
<evidence type="ECO:0000256" key="8">
    <source>
        <dbReference type="ARBA" id="ARBA00022912"/>
    </source>
</evidence>
<evidence type="ECO:0000313" key="13">
    <source>
        <dbReference type="EMBL" id="ARU57560.1"/>
    </source>
</evidence>
<sequence>MTEKNKDERESLMDFEIRLRDQAATLKDLVDSGNIGQALTVISELNQTRDVSLYQEVGKLTRSLHEAIRNFHLDGSISEQNSAELSKMTDASDRLTYVVQLTNNAANKTLDLVEESMPIASELKEEAEVLKQDWARLRRREMAPEEFRELYKRMDLFLDKMTVQSDQVYRNLSDILLAQDFQDLTGQVIQKVTALVKEVEVNLVNLVRMAGKVDQITGTEHEFEKQEQDATLGEGPQIKAAEREDVVSGQDDVDDLLSSLGF</sequence>
<dbReference type="GO" id="GO:0097588">
    <property type="term" value="P:archaeal or bacterial-type flagellum-dependent cell motility"/>
    <property type="evidence" value="ECO:0007669"/>
    <property type="project" value="UniProtKB-KW"/>
</dbReference>
<evidence type="ECO:0000256" key="5">
    <source>
        <dbReference type="ARBA" id="ARBA00022500"/>
    </source>
</evidence>
<dbReference type="PIRSF" id="PIRSF002884">
    <property type="entry name" value="CheZ"/>
    <property type="match status" value="1"/>
</dbReference>
<dbReference type="GO" id="GO:0005737">
    <property type="term" value="C:cytoplasm"/>
    <property type="evidence" value="ECO:0007669"/>
    <property type="project" value="UniProtKB-SubCell"/>
</dbReference>
<keyword evidence="6 10" id="KW-0283">Flagellar rotation</keyword>
<dbReference type="GO" id="GO:0004721">
    <property type="term" value="F:phosphoprotein phosphatase activity"/>
    <property type="evidence" value="ECO:0007669"/>
    <property type="project" value="UniProtKB-KW"/>
</dbReference>
<keyword evidence="5 10" id="KW-0145">Chemotaxis</keyword>
<name>A0A1Y0IBC3_9GAMM</name>
<evidence type="ECO:0000256" key="10">
    <source>
        <dbReference type="PIRNR" id="PIRNR002884"/>
    </source>
</evidence>
<feature type="site" description="Enhances dephosphorylation of CheY-P" evidence="11">
    <location>
        <position position="187"/>
    </location>
</feature>
<dbReference type="InterPro" id="IPR050992">
    <property type="entry name" value="CheZ_family_phosphatases"/>
</dbReference>
<dbReference type="Proteomes" id="UP000196027">
    <property type="component" value="Chromosome"/>
</dbReference>
<dbReference type="KEGG" id="ome:OLMES_3530"/>
<dbReference type="RefSeq" id="WP_087462442.1">
    <property type="nucleotide sequence ID" value="NZ_CP021425.1"/>
</dbReference>
<evidence type="ECO:0000313" key="14">
    <source>
        <dbReference type="Proteomes" id="UP000196027"/>
    </source>
</evidence>
<dbReference type="EC" id="3.1.3.-" evidence="10"/>
<dbReference type="AlphaFoldDB" id="A0A1Y0IBC3"/>
<dbReference type="GO" id="GO:0009288">
    <property type="term" value="C:bacterial-type flagellum"/>
    <property type="evidence" value="ECO:0007669"/>
    <property type="project" value="InterPro"/>
</dbReference>
<keyword evidence="7 10" id="KW-0378">Hydrolase</keyword>
<dbReference type="GO" id="GO:0006935">
    <property type="term" value="P:chemotaxis"/>
    <property type="evidence" value="ECO:0007669"/>
    <property type="project" value="UniProtKB-KW"/>
</dbReference>
<gene>
    <name evidence="13" type="ORF">OLMES_3530</name>
</gene>
<dbReference type="EMBL" id="CP021425">
    <property type="protein sequence ID" value="ARU57560.1"/>
    <property type="molecule type" value="Genomic_DNA"/>
</dbReference>
<evidence type="ECO:0000256" key="9">
    <source>
        <dbReference type="ARBA" id="ARBA00029599"/>
    </source>
</evidence>
<evidence type="ECO:0000256" key="2">
    <source>
        <dbReference type="ARBA" id="ARBA00005908"/>
    </source>
</evidence>
<reference evidence="13 14" key="1">
    <citation type="submission" date="2017-05" db="EMBL/GenBank/DDBJ databases">
        <title>Genomic insights into alkan degradation activity of Oleiphilus messinensis.</title>
        <authorList>
            <person name="Kozyavkin S.A."/>
            <person name="Slesarev A.I."/>
            <person name="Golyshin P.N."/>
            <person name="Korzhenkov A."/>
            <person name="Golyshina O.N."/>
            <person name="Toshchakov S.V."/>
        </authorList>
    </citation>
    <scope>NUCLEOTIDE SEQUENCE [LARGE SCALE GENOMIC DNA]</scope>
    <source>
        <strain evidence="13 14">ME102</strain>
    </source>
</reference>
<comment type="function">
    <text evidence="10">Plays an important role in bacterial chemotaxis signal transduction pathway by accelerating the dephosphorylation of phosphorylated CheY (CheY-P).</text>
</comment>
<evidence type="ECO:0000256" key="7">
    <source>
        <dbReference type="ARBA" id="ARBA00022801"/>
    </source>
</evidence>
<dbReference type="GO" id="GO:0050920">
    <property type="term" value="P:regulation of chemotaxis"/>
    <property type="evidence" value="ECO:0007669"/>
    <property type="project" value="InterPro"/>
</dbReference>
<evidence type="ECO:0000256" key="3">
    <source>
        <dbReference type="ARBA" id="ARBA00018484"/>
    </source>
</evidence>
<comment type="subunit">
    <text evidence="10">Homodimer.</text>
</comment>
<accession>A0A1Y0IBC3</accession>
<evidence type="ECO:0000256" key="1">
    <source>
        <dbReference type="ARBA" id="ARBA00004496"/>
    </source>
</evidence>
<dbReference type="Gene3D" id="1.10.287.500">
    <property type="entry name" value="Helix hairpin bin"/>
    <property type="match status" value="1"/>
</dbReference>
<dbReference type="InterPro" id="IPR007439">
    <property type="entry name" value="Chemotax_Pase_CheZ"/>
</dbReference>
<dbReference type="Pfam" id="PF04344">
    <property type="entry name" value="CheZ"/>
    <property type="match status" value="1"/>
</dbReference>
<evidence type="ECO:0000256" key="6">
    <source>
        <dbReference type="ARBA" id="ARBA00022779"/>
    </source>
</evidence>
<comment type="similarity">
    <text evidence="2 10">Belongs to the CheZ family.</text>
</comment>
<dbReference type="OrthoDB" id="9773007at2"/>
<proteinExistence type="inferred from homology"/>
<keyword evidence="4 10" id="KW-0963">Cytoplasm</keyword>
<dbReference type="PANTHER" id="PTHR43693">
    <property type="entry name" value="PROTEIN PHOSPHATASE CHEZ"/>
    <property type="match status" value="1"/>
</dbReference>
<comment type="subcellular location">
    <subcellularLocation>
        <location evidence="1 10">Cytoplasm</location>
    </subcellularLocation>
</comment>
<keyword evidence="8 10" id="KW-0904">Protein phosphatase</keyword>
<keyword evidence="14" id="KW-1185">Reference proteome</keyword>
<feature type="region of interest" description="Disordered" evidence="12">
    <location>
        <begin position="222"/>
        <end position="251"/>
    </location>
</feature>
<protein>
    <recommendedName>
        <fullName evidence="3 10">Protein phosphatase CheZ</fullName>
        <ecNumber evidence="10">3.1.3.-</ecNumber>
    </recommendedName>
    <alternativeName>
        <fullName evidence="9 10">Chemotaxis protein CheZ</fullName>
    </alternativeName>
</protein>
<dbReference type="SUPFAM" id="SSF75708">
    <property type="entry name" value="Chemotaxis phosphatase CheZ"/>
    <property type="match status" value="1"/>
</dbReference>
<evidence type="ECO:0000256" key="4">
    <source>
        <dbReference type="ARBA" id="ARBA00022490"/>
    </source>
</evidence>
<organism evidence="13 14">
    <name type="scientific">Oleiphilus messinensis</name>
    <dbReference type="NCBI Taxonomy" id="141451"/>
    <lineage>
        <taxon>Bacteria</taxon>
        <taxon>Pseudomonadati</taxon>
        <taxon>Pseudomonadota</taxon>
        <taxon>Gammaproteobacteria</taxon>
        <taxon>Oceanospirillales</taxon>
        <taxon>Oleiphilaceae</taxon>
        <taxon>Oleiphilus</taxon>
    </lineage>
</organism>
<evidence type="ECO:0000256" key="12">
    <source>
        <dbReference type="SAM" id="MobiDB-lite"/>
    </source>
</evidence>